<proteinExistence type="predicted"/>
<evidence type="ECO:0000256" key="1">
    <source>
        <dbReference type="SAM" id="Phobius"/>
    </source>
</evidence>
<organism evidence="2 3">
    <name type="scientific">Photobacterium carnosum</name>
    <dbReference type="NCBI Taxonomy" id="2023717"/>
    <lineage>
        <taxon>Bacteria</taxon>
        <taxon>Pseudomonadati</taxon>
        <taxon>Pseudomonadota</taxon>
        <taxon>Gammaproteobacteria</taxon>
        <taxon>Vibrionales</taxon>
        <taxon>Vibrionaceae</taxon>
        <taxon>Photobacterium</taxon>
    </lineage>
</organism>
<protein>
    <recommendedName>
        <fullName evidence="4">Pili assembly chaperone</fullName>
    </recommendedName>
</protein>
<accession>A0A2N4UWA2</accession>
<keyword evidence="1" id="KW-0812">Transmembrane</keyword>
<evidence type="ECO:0008006" key="4">
    <source>
        <dbReference type="Google" id="ProtNLM"/>
    </source>
</evidence>
<keyword evidence="3" id="KW-1185">Reference proteome</keyword>
<name>A0A2N4UWA2_9GAMM</name>
<reference evidence="2 3" key="1">
    <citation type="journal article" date="2018" name="Syst. Appl. Microbiol.">
        <title>Photobacterium carnosum sp. nov., isolated from spoiled modified atmosphere packaged poultry meat.</title>
        <authorList>
            <person name="Hilgarth M."/>
            <person name="Fuertes S."/>
            <person name="Ehrmann M."/>
            <person name="Vogel R.F."/>
        </authorList>
    </citation>
    <scope>NUCLEOTIDE SEQUENCE [LARGE SCALE GENOMIC DNA]</scope>
    <source>
        <strain evidence="2 3">TMW 2.2021</strain>
    </source>
</reference>
<feature type="transmembrane region" description="Helical" evidence="1">
    <location>
        <begin position="20"/>
        <end position="40"/>
    </location>
</feature>
<dbReference type="EMBL" id="NPIB01000002">
    <property type="protein sequence ID" value="PLC59288.1"/>
    <property type="molecule type" value="Genomic_DNA"/>
</dbReference>
<gene>
    <name evidence="2" type="ORF">CIK00_03195</name>
</gene>
<keyword evidence="1" id="KW-0472">Membrane</keyword>
<keyword evidence="1" id="KW-1133">Transmembrane helix</keyword>
<comment type="caution">
    <text evidence="2">The sequence shown here is derived from an EMBL/GenBank/DDBJ whole genome shotgun (WGS) entry which is preliminary data.</text>
</comment>
<feature type="transmembrane region" description="Helical" evidence="1">
    <location>
        <begin position="60"/>
        <end position="81"/>
    </location>
</feature>
<dbReference type="RefSeq" id="WP_101767490.1">
    <property type="nucleotide sequence ID" value="NZ_BPPU01000003.1"/>
</dbReference>
<dbReference type="Proteomes" id="UP000234420">
    <property type="component" value="Unassembled WGS sequence"/>
</dbReference>
<evidence type="ECO:0000313" key="2">
    <source>
        <dbReference type="EMBL" id="PLC59288.1"/>
    </source>
</evidence>
<evidence type="ECO:0000313" key="3">
    <source>
        <dbReference type="Proteomes" id="UP000234420"/>
    </source>
</evidence>
<feature type="transmembrane region" description="Helical" evidence="1">
    <location>
        <begin position="88"/>
        <end position="108"/>
    </location>
</feature>
<dbReference type="AlphaFoldDB" id="A0A2N4UWA2"/>
<sequence>MNTLTMKNANTFHVSTTQVLIMLAVVVATIALIVGFDAWAATATEGVASQFEEMWEDVQAIATGAPGKILMLIMVMGVVFFSTVKPNLVGFAGCVIAVLVLANASKIINGSLTASVFDAVPQALHTATTVLPVIGM</sequence>